<name>A0A1X7KPB7_9SPHI</name>
<dbReference type="PROSITE" id="PS51257">
    <property type="entry name" value="PROKAR_LIPOPROTEIN"/>
    <property type="match status" value="1"/>
</dbReference>
<dbReference type="RefSeq" id="WP_085473796.1">
    <property type="nucleotide sequence ID" value="NZ_CP038029.1"/>
</dbReference>
<dbReference type="AlphaFoldDB" id="A0A1X7KPB7"/>
<accession>A0A1X7KPB7</accession>
<dbReference type="Proteomes" id="UP000192980">
    <property type="component" value="Unassembled WGS sequence"/>
</dbReference>
<gene>
    <name evidence="1" type="ORF">SAMN05660862_3085</name>
</gene>
<organism evidence="1 2">
    <name type="scientific">Sphingobacterium psychroaquaticum</name>
    <dbReference type="NCBI Taxonomy" id="561061"/>
    <lineage>
        <taxon>Bacteria</taxon>
        <taxon>Pseudomonadati</taxon>
        <taxon>Bacteroidota</taxon>
        <taxon>Sphingobacteriia</taxon>
        <taxon>Sphingobacteriales</taxon>
        <taxon>Sphingobacteriaceae</taxon>
        <taxon>Sphingobacterium</taxon>
    </lineage>
</organism>
<keyword evidence="2" id="KW-1185">Reference proteome</keyword>
<reference evidence="1 2" key="1">
    <citation type="submission" date="2017-04" db="EMBL/GenBank/DDBJ databases">
        <authorList>
            <person name="Afonso C.L."/>
            <person name="Miller P.J."/>
            <person name="Scott M.A."/>
            <person name="Spackman E."/>
            <person name="Goraichik I."/>
            <person name="Dimitrov K.M."/>
            <person name="Suarez D.L."/>
            <person name="Swayne D.E."/>
        </authorList>
    </citation>
    <scope>NUCLEOTIDE SEQUENCE [LARGE SCALE GENOMIC DNA]</scope>
    <source>
        <strain evidence="1 2">DSM 22418</strain>
    </source>
</reference>
<protein>
    <submittedName>
        <fullName evidence="1">Uncharacterized protein</fullName>
    </submittedName>
</protein>
<evidence type="ECO:0000313" key="2">
    <source>
        <dbReference type="Proteomes" id="UP000192980"/>
    </source>
</evidence>
<dbReference type="EMBL" id="FXAU01000006">
    <property type="protein sequence ID" value="SMG43352.1"/>
    <property type="molecule type" value="Genomic_DNA"/>
</dbReference>
<evidence type="ECO:0000313" key="1">
    <source>
        <dbReference type="EMBL" id="SMG43352.1"/>
    </source>
</evidence>
<sequence>MKKLLIKGITLMVLLTVMSCGASKDPVEYNNAVITVINGSGAYIGKMNAAMESKNYDEAEKVRVDWAKAVDADIKKMEEIGDFNGDAGLQNAVLKGLKGYKKIVDQDYPKLIDIRKNNKEDVRVEQTALENINKAFENMANGVNEASNNFEKTYKK</sequence>
<dbReference type="STRING" id="561061.SAMN05660862_3085"/>
<proteinExistence type="predicted"/>
<dbReference type="OrthoDB" id="1150657at2"/>